<dbReference type="PROSITE" id="PS50110">
    <property type="entry name" value="RESPONSE_REGULATORY"/>
    <property type="match status" value="1"/>
</dbReference>
<evidence type="ECO:0000313" key="12">
    <source>
        <dbReference type="Proteomes" id="UP000192527"/>
    </source>
</evidence>
<dbReference type="Gene3D" id="6.10.250.690">
    <property type="match status" value="1"/>
</dbReference>
<keyword evidence="5 8" id="KW-0238">DNA-binding</keyword>
<protein>
    <submittedName>
        <fullName evidence="11">DNA-binding response regulator</fullName>
    </submittedName>
</protein>
<dbReference type="Pfam" id="PF00486">
    <property type="entry name" value="Trans_reg_C"/>
    <property type="match status" value="1"/>
</dbReference>
<dbReference type="SUPFAM" id="SSF52172">
    <property type="entry name" value="CheY-like"/>
    <property type="match status" value="1"/>
</dbReference>
<evidence type="ECO:0000256" key="5">
    <source>
        <dbReference type="ARBA" id="ARBA00023125"/>
    </source>
</evidence>
<dbReference type="InterPro" id="IPR039420">
    <property type="entry name" value="WalR-like"/>
</dbReference>
<dbReference type="Gene3D" id="3.40.50.2300">
    <property type="match status" value="1"/>
</dbReference>
<sequence>MNPKVMIVEDDAKISNLIKLYLERDSYKTLQAYDGIEAQELYLRHAPCLIILDLMLPGISGEEFCLWVKSVETPEDPAVIMLSAKARTQEKINGLKLGADDYMTKPFSPEELMAHVEAVLRRTGRLCQKIAHEGLVIKPRKGEVWLDGEEIELTSYEFNLLYLLVESPGQVFSREQLIDHIHPRSDAEIFPRTIDAHVKKLRRKIEEHPGQPKRIVTVRGMGYKFVGK</sequence>
<dbReference type="GO" id="GO:0000156">
    <property type="term" value="F:phosphorelay response regulator activity"/>
    <property type="evidence" value="ECO:0007669"/>
    <property type="project" value="TreeGrafter"/>
</dbReference>
<proteinExistence type="predicted"/>
<dbReference type="GO" id="GO:0006355">
    <property type="term" value="P:regulation of DNA-templated transcription"/>
    <property type="evidence" value="ECO:0007669"/>
    <property type="project" value="InterPro"/>
</dbReference>
<keyword evidence="12" id="KW-1185">Reference proteome</keyword>
<dbReference type="SMART" id="SM00862">
    <property type="entry name" value="Trans_reg_C"/>
    <property type="match status" value="1"/>
</dbReference>
<dbReference type="CDD" id="cd00383">
    <property type="entry name" value="trans_reg_C"/>
    <property type="match status" value="1"/>
</dbReference>
<keyword evidence="4" id="KW-0805">Transcription regulation</keyword>
<accession>A0A1W5ZR69</accession>
<dbReference type="PANTHER" id="PTHR48111:SF73">
    <property type="entry name" value="ALKALINE PHOSPHATASE SYNTHESIS TRANSCRIPTIONAL REGULATORY PROTEIN PHOP"/>
    <property type="match status" value="1"/>
</dbReference>
<dbReference type="OrthoDB" id="2578266at2"/>
<dbReference type="InterPro" id="IPR016032">
    <property type="entry name" value="Sig_transdc_resp-reg_C-effctor"/>
</dbReference>
<dbReference type="PANTHER" id="PTHR48111">
    <property type="entry name" value="REGULATOR OF RPOS"/>
    <property type="match status" value="1"/>
</dbReference>
<feature type="modified residue" description="4-aspartylphosphate" evidence="7">
    <location>
        <position position="53"/>
    </location>
</feature>
<dbReference type="InterPro" id="IPR001789">
    <property type="entry name" value="Sig_transdc_resp-reg_receiver"/>
</dbReference>
<dbReference type="InterPro" id="IPR011006">
    <property type="entry name" value="CheY-like_superfamily"/>
</dbReference>
<dbReference type="PROSITE" id="PS51755">
    <property type="entry name" value="OMPR_PHOB"/>
    <property type="match status" value="1"/>
</dbReference>
<dbReference type="SUPFAM" id="SSF46894">
    <property type="entry name" value="C-terminal effector domain of the bipartite response regulators"/>
    <property type="match status" value="1"/>
</dbReference>
<dbReference type="STRING" id="402384.HM131_02565"/>
<evidence type="ECO:0000256" key="8">
    <source>
        <dbReference type="PROSITE-ProRule" id="PRU01091"/>
    </source>
</evidence>
<feature type="DNA-binding region" description="OmpR/PhoB-type" evidence="8">
    <location>
        <begin position="127"/>
        <end position="227"/>
    </location>
</feature>
<keyword evidence="6" id="KW-0804">Transcription</keyword>
<dbReference type="EMBL" id="CP020772">
    <property type="protein sequence ID" value="ARI75778.1"/>
    <property type="molecule type" value="Genomic_DNA"/>
</dbReference>
<evidence type="ECO:0000259" key="10">
    <source>
        <dbReference type="PROSITE" id="PS51755"/>
    </source>
</evidence>
<comment type="subcellular location">
    <subcellularLocation>
        <location evidence="1">Cytoplasm</location>
    </subcellularLocation>
</comment>
<dbReference type="Proteomes" id="UP000192527">
    <property type="component" value="Chromosome"/>
</dbReference>
<evidence type="ECO:0000256" key="1">
    <source>
        <dbReference type="ARBA" id="ARBA00004496"/>
    </source>
</evidence>
<organism evidence="11 12">
    <name type="scientific">Halobacillus mangrovi</name>
    <dbReference type="NCBI Taxonomy" id="402384"/>
    <lineage>
        <taxon>Bacteria</taxon>
        <taxon>Bacillati</taxon>
        <taxon>Bacillota</taxon>
        <taxon>Bacilli</taxon>
        <taxon>Bacillales</taxon>
        <taxon>Bacillaceae</taxon>
        <taxon>Halobacillus</taxon>
    </lineage>
</organism>
<dbReference type="Gene3D" id="1.10.10.10">
    <property type="entry name" value="Winged helix-like DNA-binding domain superfamily/Winged helix DNA-binding domain"/>
    <property type="match status" value="1"/>
</dbReference>
<keyword evidence="2 7" id="KW-0597">Phosphoprotein</keyword>
<gene>
    <name evidence="11" type="ORF">HM131_02565</name>
</gene>
<evidence type="ECO:0000256" key="2">
    <source>
        <dbReference type="ARBA" id="ARBA00022553"/>
    </source>
</evidence>
<feature type="domain" description="OmpR/PhoB-type" evidence="10">
    <location>
        <begin position="127"/>
        <end position="227"/>
    </location>
</feature>
<evidence type="ECO:0000259" key="9">
    <source>
        <dbReference type="PROSITE" id="PS50110"/>
    </source>
</evidence>
<evidence type="ECO:0000256" key="6">
    <source>
        <dbReference type="ARBA" id="ARBA00023163"/>
    </source>
</evidence>
<dbReference type="InterPro" id="IPR001867">
    <property type="entry name" value="OmpR/PhoB-type_DNA-bd"/>
</dbReference>
<dbReference type="CDD" id="cd17574">
    <property type="entry name" value="REC_OmpR"/>
    <property type="match status" value="1"/>
</dbReference>
<evidence type="ECO:0000256" key="7">
    <source>
        <dbReference type="PROSITE-ProRule" id="PRU00169"/>
    </source>
</evidence>
<feature type="domain" description="Response regulatory" evidence="9">
    <location>
        <begin position="4"/>
        <end position="120"/>
    </location>
</feature>
<dbReference type="Pfam" id="PF00072">
    <property type="entry name" value="Response_reg"/>
    <property type="match status" value="1"/>
</dbReference>
<keyword evidence="3" id="KW-0902">Two-component regulatory system</keyword>
<dbReference type="GO" id="GO:0032993">
    <property type="term" value="C:protein-DNA complex"/>
    <property type="evidence" value="ECO:0007669"/>
    <property type="project" value="TreeGrafter"/>
</dbReference>
<evidence type="ECO:0000313" key="11">
    <source>
        <dbReference type="EMBL" id="ARI75778.1"/>
    </source>
</evidence>
<dbReference type="RefSeq" id="WP_085027640.1">
    <property type="nucleotide sequence ID" value="NZ_CP020772.1"/>
</dbReference>
<evidence type="ECO:0000256" key="4">
    <source>
        <dbReference type="ARBA" id="ARBA00023015"/>
    </source>
</evidence>
<dbReference type="KEGG" id="hmn:HM131_02565"/>
<dbReference type="GO" id="GO:0000976">
    <property type="term" value="F:transcription cis-regulatory region binding"/>
    <property type="evidence" value="ECO:0007669"/>
    <property type="project" value="TreeGrafter"/>
</dbReference>
<dbReference type="InterPro" id="IPR036388">
    <property type="entry name" value="WH-like_DNA-bd_sf"/>
</dbReference>
<name>A0A1W5ZR69_9BACI</name>
<dbReference type="FunFam" id="1.10.10.10:FF:000018">
    <property type="entry name" value="DNA-binding response regulator ResD"/>
    <property type="match status" value="1"/>
</dbReference>
<dbReference type="GO" id="GO:0005829">
    <property type="term" value="C:cytosol"/>
    <property type="evidence" value="ECO:0007669"/>
    <property type="project" value="TreeGrafter"/>
</dbReference>
<reference evidence="11 12" key="1">
    <citation type="submission" date="2017-04" db="EMBL/GenBank/DDBJ databases">
        <title>The whole genome sequencing and assembly of Halobacillus mangrovi strain.</title>
        <authorList>
            <person name="Lee S.-J."/>
            <person name="Park M.-K."/>
            <person name="Kim J.-Y."/>
            <person name="Lee Y.-J."/>
            <person name="Yi H."/>
            <person name="Bahn Y.-S."/>
            <person name="Kim J.F."/>
            <person name="Lee D.-W."/>
        </authorList>
    </citation>
    <scope>NUCLEOTIDE SEQUENCE [LARGE SCALE GENOMIC DNA]</scope>
    <source>
        <strain evidence="11 12">KTB 131</strain>
    </source>
</reference>
<evidence type="ECO:0000256" key="3">
    <source>
        <dbReference type="ARBA" id="ARBA00023012"/>
    </source>
</evidence>
<dbReference type="SMART" id="SM00448">
    <property type="entry name" value="REC"/>
    <property type="match status" value="1"/>
</dbReference>
<dbReference type="AlphaFoldDB" id="A0A1W5ZR69"/>